<evidence type="ECO:0000256" key="1">
    <source>
        <dbReference type="SAM" id="SignalP"/>
    </source>
</evidence>
<gene>
    <name evidence="2" type="ORF">GCM10010430_00360</name>
</gene>
<evidence type="ECO:0000313" key="3">
    <source>
        <dbReference type="Proteomes" id="UP001500305"/>
    </source>
</evidence>
<accession>A0ABN3DAD5</accession>
<organism evidence="2 3">
    <name type="scientific">Kitasatospora cystarginea</name>
    <dbReference type="NCBI Taxonomy" id="58350"/>
    <lineage>
        <taxon>Bacteria</taxon>
        <taxon>Bacillati</taxon>
        <taxon>Actinomycetota</taxon>
        <taxon>Actinomycetes</taxon>
        <taxon>Kitasatosporales</taxon>
        <taxon>Streptomycetaceae</taxon>
        <taxon>Kitasatospora</taxon>
    </lineage>
</organism>
<reference evidence="2 3" key="1">
    <citation type="journal article" date="2019" name="Int. J. Syst. Evol. Microbiol.">
        <title>The Global Catalogue of Microorganisms (GCM) 10K type strain sequencing project: providing services to taxonomists for standard genome sequencing and annotation.</title>
        <authorList>
            <consortium name="The Broad Institute Genomics Platform"/>
            <consortium name="The Broad Institute Genome Sequencing Center for Infectious Disease"/>
            <person name="Wu L."/>
            <person name="Ma J."/>
        </authorList>
    </citation>
    <scope>NUCLEOTIDE SEQUENCE [LARGE SCALE GENOMIC DNA]</scope>
    <source>
        <strain evidence="2 3">JCM 7356</strain>
    </source>
</reference>
<feature type="signal peptide" evidence="1">
    <location>
        <begin position="1"/>
        <end position="21"/>
    </location>
</feature>
<dbReference type="RefSeq" id="WP_344634058.1">
    <property type="nucleotide sequence ID" value="NZ_BAAATR010000001.1"/>
</dbReference>
<keyword evidence="1" id="KW-0732">Signal</keyword>
<dbReference type="EMBL" id="BAAATR010000001">
    <property type="protein sequence ID" value="GAA2225519.1"/>
    <property type="molecule type" value="Genomic_DNA"/>
</dbReference>
<keyword evidence="3" id="KW-1185">Reference proteome</keyword>
<proteinExistence type="predicted"/>
<evidence type="ECO:0000313" key="2">
    <source>
        <dbReference type="EMBL" id="GAA2225519.1"/>
    </source>
</evidence>
<comment type="caution">
    <text evidence="2">The sequence shown here is derived from an EMBL/GenBank/DDBJ whole genome shotgun (WGS) entry which is preliminary data.</text>
</comment>
<name>A0ABN3DAD5_9ACTN</name>
<evidence type="ECO:0008006" key="4">
    <source>
        <dbReference type="Google" id="ProtNLM"/>
    </source>
</evidence>
<sequence length="258" mass="27242">MRKRIAVLCAASVLAAGAVLLVPTVTTDTSQGDTRVLGITVNKGHTILVGPTDPITFPVEVTAQDDSGIRSVSPIGVWGPSYGVLKVSPMTCEPTSRTVSVCRGTATVDPSRKDVYNDEAGTWFVDLKVNANDGDRFVGQTAGGFSLKRAARISGYDVPSHATAGQELTVKGWLNRAFWSDNKYHGYEGGTAYLQFRPHGSARWSTVATAVSDATGTVTAHVRATASGEYEWYSPGDKWTGGAVSSPLTVTVAAHPQP</sequence>
<protein>
    <recommendedName>
        <fullName evidence="4">Calcium-binding protein</fullName>
    </recommendedName>
</protein>
<dbReference type="Proteomes" id="UP001500305">
    <property type="component" value="Unassembled WGS sequence"/>
</dbReference>
<feature type="chain" id="PRO_5046143227" description="Calcium-binding protein" evidence="1">
    <location>
        <begin position="22"/>
        <end position="258"/>
    </location>
</feature>